<dbReference type="InterPro" id="IPR012340">
    <property type="entry name" value="NA-bd_OB-fold"/>
</dbReference>
<dbReference type="SUPFAM" id="SSF50249">
    <property type="entry name" value="Nucleic acid-binding proteins"/>
    <property type="match status" value="3"/>
</dbReference>
<evidence type="ECO:0000256" key="2">
    <source>
        <dbReference type="ARBA" id="ARBA00022723"/>
    </source>
</evidence>
<evidence type="ECO:0000259" key="7">
    <source>
        <dbReference type="Pfam" id="PF02721"/>
    </source>
</evidence>
<dbReference type="CDD" id="cd04481">
    <property type="entry name" value="RPA1_DBD_B_like"/>
    <property type="match status" value="1"/>
</dbReference>
<dbReference type="Pfam" id="PF02721">
    <property type="entry name" value="DUF223"/>
    <property type="match status" value="1"/>
</dbReference>
<dbReference type="PANTHER" id="PTHR47165">
    <property type="entry name" value="OS03G0429900 PROTEIN"/>
    <property type="match status" value="1"/>
</dbReference>
<reference evidence="9" key="1">
    <citation type="submission" date="2018-11" db="EMBL/GenBank/DDBJ databases">
        <authorList>
            <consortium name="Genoscope - CEA"/>
            <person name="William W."/>
        </authorList>
    </citation>
    <scope>NUCLEOTIDE SEQUENCE</scope>
</reference>
<proteinExistence type="inferred from homology"/>
<dbReference type="GO" id="GO:0003677">
    <property type="term" value="F:DNA binding"/>
    <property type="evidence" value="ECO:0007669"/>
    <property type="project" value="UniProtKB-KW"/>
</dbReference>
<dbReference type="EMBL" id="LR031880">
    <property type="protein sequence ID" value="VDD64434.1"/>
    <property type="molecule type" value="Genomic_DNA"/>
</dbReference>
<feature type="compositionally biased region" description="Basic and acidic residues" evidence="6">
    <location>
        <begin position="487"/>
        <end position="499"/>
    </location>
</feature>
<dbReference type="Pfam" id="PF08646">
    <property type="entry name" value="Rep_fac-A_C"/>
    <property type="match status" value="1"/>
</dbReference>
<name>A0A3P6H2X7_BRAOL</name>
<dbReference type="CDD" id="cd04476">
    <property type="entry name" value="RPA1_DBD_C"/>
    <property type="match status" value="1"/>
</dbReference>
<keyword evidence="2" id="KW-0479">Metal-binding</keyword>
<feature type="domain" description="Replication protein A 70 kDa DNA-binding subunit B/D first OB fold" evidence="7">
    <location>
        <begin position="13"/>
        <end position="125"/>
    </location>
</feature>
<evidence type="ECO:0000256" key="1">
    <source>
        <dbReference type="ARBA" id="ARBA00005690"/>
    </source>
</evidence>
<keyword evidence="3" id="KW-0863">Zinc-finger</keyword>
<dbReference type="InterPro" id="IPR013955">
    <property type="entry name" value="Rep_factor-A_C"/>
</dbReference>
<keyword evidence="4" id="KW-0862">Zinc</keyword>
<dbReference type="GO" id="GO:0008270">
    <property type="term" value="F:zinc ion binding"/>
    <property type="evidence" value="ECO:0007669"/>
    <property type="project" value="UniProtKB-KW"/>
</dbReference>
<dbReference type="InterPro" id="IPR003871">
    <property type="entry name" value="RFA1B/D_OB_1st"/>
</dbReference>
<evidence type="ECO:0000256" key="5">
    <source>
        <dbReference type="ARBA" id="ARBA00023125"/>
    </source>
</evidence>
<evidence type="ECO:0000256" key="6">
    <source>
        <dbReference type="SAM" id="MobiDB-lite"/>
    </source>
</evidence>
<dbReference type="AlphaFoldDB" id="A0A3P6H2X7"/>
<keyword evidence="5" id="KW-0238">DNA-binding</keyword>
<protein>
    <recommendedName>
        <fullName evidence="10">DUF223 domain-containing protein</fullName>
    </recommendedName>
</protein>
<dbReference type="Gene3D" id="2.40.50.140">
    <property type="entry name" value="Nucleic acid-binding proteins"/>
    <property type="match status" value="3"/>
</dbReference>
<accession>A0A3P6H2X7</accession>
<feature type="region of interest" description="Disordered" evidence="6">
    <location>
        <begin position="472"/>
        <end position="499"/>
    </location>
</feature>
<evidence type="ECO:0000259" key="8">
    <source>
        <dbReference type="Pfam" id="PF08646"/>
    </source>
</evidence>
<evidence type="ECO:0000256" key="4">
    <source>
        <dbReference type="ARBA" id="ARBA00022833"/>
    </source>
</evidence>
<organism evidence="9">
    <name type="scientific">Brassica oleracea</name>
    <name type="common">Wild cabbage</name>
    <dbReference type="NCBI Taxonomy" id="3712"/>
    <lineage>
        <taxon>Eukaryota</taxon>
        <taxon>Viridiplantae</taxon>
        <taxon>Streptophyta</taxon>
        <taxon>Embryophyta</taxon>
        <taxon>Tracheophyta</taxon>
        <taxon>Spermatophyta</taxon>
        <taxon>Magnoliopsida</taxon>
        <taxon>eudicotyledons</taxon>
        <taxon>Gunneridae</taxon>
        <taxon>Pentapetalae</taxon>
        <taxon>rosids</taxon>
        <taxon>malvids</taxon>
        <taxon>Brassicales</taxon>
        <taxon>Brassicaceae</taxon>
        <taxon>Brassiceae</taxon>
        <taxon>Brassica</taxon>
    </lineage>
</organism>
<comment type="similarity">
    <text evidence="1">Belongs to the replication factor A protein 1 family.</text>
</comment>
<dbReference type="InterPro" id="IPR047192">
    <property type="entry name" value="Euk_RPA1_DBD_C"/>
</dbReference>
<feature type="domain" description="Replication factor A C-terminal" evidence="8">
    <location>
        <begin position="309"/>
        <end position="436"/>
    </location>
</feature>
<evidence type="ECO:0000256" key="3">
    <source>
        <dbReference type="ARBA" id="ARBA00022771"/>
    </source>
</evidence>
<evidence type="ECO:0008006" key="10">
    <source>
        <dbReference type="Google" id="ProtNLM"/>
    </source>
</evidence>
<dbReference type="PANTHER" id="PTHR47165:SF4">
    <property type="entry name" value="OS03G0429900 PROTEIN"/>
    <property type="match status" value="1"/>
</dbReference>
<gene>
    <name evidence="9" type="ORF">BOLC6T39887H</name>
</gene>
<evidence type="ECO:0000313" key="9">
    <source>
        <dbReference type="EMBL" id="VDD64434.1"/>
    </source>
</evidence>
<dbReference type="CDD" id="cd04480">
    <property type="entry name" value="RPA1_DBD_A_like"/>
    <property type="match status" value="1"/>
</dbReference>
<sequence>MAMVRASKNIVSYVRELKHRKDTSRIEVRIVRLWRNYNKESGNTIEMVFVDKEVILAHNFYMNNQGTRIHASVGEQLIKKFDDKLRDEGDAIVVQLFKVYNAIGEYRTTPHPYKIGFFQTTFVGKADDFPSAVPENYFADFSDILGGNLDHSCLVDVFGQIVNFGSLENKIIKGKDNMRLLIELRDPNNVKMMCTLWSCYAKEVYNYSMSNMSTMIICVIRFCSVKEWKGAYSISSGYNSTHILLNPTLEIIEEFKASLPNDSLALTNNDSSQWSVGTAKSICARFFVLNERLTIREIIGSTLVGTFVTLGTIETIDTERGWQYLSCKYHNKKVMPTTNVDADNRSLFFCNTCDKEHNDVIPTFKLIAHVKDDSGEANFLLFDANAQQIVRHSAAELYDENEDENFLPEAVNDLFGKRVLFEISVDADNIKGKSSQYVVRLATDDREMVEEFADLPPKPVLMLESADDIFSGSSGFSETPLSKRKIKQDEDNCLEDQHSVNKKLAQKKLKGE</sequence>